<dbReference type="InterPro" id="IPR036397">
    <property type="entry name" value="RNaseH_sf"/>
</dbReference>
<organism evidence="3 4">
    <name type="scientific">Amniculicola lignicola CBS 123094</name>
    <dbReference type="NCBI Taxonomy" id="1392246"/>
    <lineage>
        <taxon>Eukaryota</taxon>
        <taxon>Fungi</taxon>
        <taxon>Dikarya</taxon>
        <taxon>Ascomycota</taxon>
        <taxon>Pezizomycotina</taxon>
        <taxon>Dothideomycetes</taxon>
        <taxon>Pleosporomycetidae</taxon>
        <taxon>Pleosporales</taxon>
        <taxon>Amniculicolaceae</taxon>
        <taxon>Amniculicola</taxon>
    </lineage>
</organism>
<evidence type="ECO:0000256" key="1">
    <source>
        <dbReference type="SAM" id="MobiDB-lite"/>
    </source>
</evidence>
<gene>
    <name evidence="3" type="ORF">P154DRAFT_523179</name>
</gene>
<dbReference type="Gene3D" id="3.30.420.10">
    <property type="entry name" value="Ribonuclease H-like superfamily/Ribonuclease H"/>
    <property type="match status" value="1"/>
</dbReference>
<proteinExistence type="predicted"/>
<name>A0A6A5WHM6_9PLEO</name>
<dbReference type="AlphaFoldDB" id="A0A6A5WHM6"/>
<accession>A0A6A5WHM6</accession>
<dbReference type="SUPFAM" id="SSF46689">
    <property type="entry name" value="Homeodomain-like"/>
    <property type="match status" value="1"/>
</dbReference>
<dbReference type="GO" id="GO:0003676">
    <property type="term" value="F:nucleic acid binding"/>
    <property type="evidence" value="ECO:0007669"/>
    <property type="project" value="InterPro"/>
</dbReference>
<evidence type="ECO:0000313" key="4">
    <source>
        <dbReference type="Proteomes" id="UP000799779"/>
    </source>
</evidence>
<evidence type="ECO:0000259" key="2">
    <source>
        <dbReference type="Pfam" id="PF13358"/>
    </source>
</evidence>
<dbReference type="OrthoDB" id="3792558at2759"/>
<evidence type="ECO:0000313" key="3">
    <source>
        <dbReference type="EMBL" id="KAF1999621.1"/>
    </source>
</evidence>
<dbReference type="EMBL" id="ML977594">
    <property type="protein sequence ID" value="KAF1999621.1"/>
    <property type="molecule type" value="Genomic_DNA"/>
</dbReference>
<dbReference type="Proteomes" id="UP000799779">
    <property type="component" value="Unassembled WGS sequence"/>
</dbReference>
<dbReference type="Pfam" id="PF13358">
    <property type="entry name" value="DDE_3"/>
    <property type="match status" value="1"/>
</dbReference>
<feature type="region of interest" description="Disordered" evidence="1">
    <location>
        <begin position="1"/>
        <end position="21"/>
    </location>
</feature>
<dbReference type="InterPro" id="IPR009057">
    <property type="entry name" value="Homeodomain-like_sf"/>
</dbReference>
<feature type="domain" description="Tc1-like transposase DDE" evidence="2">
    <location>
        <begin position="328"/>
        <end position="400"/>
    </location>
</feature>
<keyword evidence="4" id="KW-1185">Reference proteome</keyword>
<reference evidence="3" key="1">
    <citation type="journal article" date="2020" name="Stud. Mycol.">
        <title>101 Dothideomycetes genomes: a test case for predicting lifestyles and emergence of pathogens.</title>
        <authorList>
            <person name="Haridas S."/>
            <person name="Albert R."/>
            <person name="Binder M."/>
            <person name="Bloem J."/>
            <person name="Labutti K."/>
            <person name="Salamov A."/>
            <person name="Andreopoulos B."/>
            <person name="Baker S."/>
            <person name="Barry K."/>
            <person name="Bills G."/>
            <person name="Bluhm B."/>
            <person name="Cannon C."/>
            <person name="Castanera R."/>
            <person name="Culley D."/>
            <person name="Daum C."/>
            <person name="Ezra D."/>
            <person name="Gonzalez J."/>
            <person name="Henrissat B."/>
            <person name="Kuo A."/>
            <person name="Liang C."/>
            <person name="Lipzen A."/>
            <person name="Lutzoni F."/>
            <person name="Magnuson J."/>
            <person name="Mondo S."/>
            <person name="Nolan M."/>
            <person name="Ohm R."/>
            <person name="Pangilinan J."/>
            <person name="Park H.-J."/>
            <person name="Ramirez L."/>
            <person name="Alfaro M."/>
            <person name="Sun H."/>
            <person name="Tritt A."/>
            <person name="Yoshinaga Y."/>
            <person name="Zwiers L.-H."/>
            <person name="Turgeon B."/>
            <person name="Goodwin S."/>
            <person name="Spatafora J."/>
            <person name="Crous P."/>
            <person name="Grigoriev I."/>
        </authorList>
    </citation>
    <scope>NUCLEOTIDE SEQUENCE</scope>
    <source>
        <strain evidence="3">CBS 123094</strain>
    </source>
</reference>
<sequence>MTQINRRKPYKYKVQKERRYKTPRRELDPIQRAFAVGATTQGNASQRSTAALLGVEQGTISKLITRTKERAESSGLPLHDPQLYEDNMGRGRPELLTQAQKDEIVRITTQDRRHREQESKLAIEKGNFKSVMESISVSLFENVMYEAGYSRRKPGFRPPLTASEKKKRFEWALAHNPDKYDEGDNKGFNFRRVVYTDETPARAGDQRGMKRAWCREGEEYHKDVKREKIRPVYTLQFWGAFTYGEKGPCHIYRKETKEIAIQAKKDLDKENATRRQDREVKVAVARRVLRSMGDPDVNSRSKAWRKDLEYTRGDRTRGGVDGFRHREEVLKPLIKPWIDELTKKGKEPLLLEDGAPAHDSRIAKDYLSVHHIEKLPWPGHSPDVNAQEHAWPWIRTHITKDFEPSRCEEDCRRHWFAEWEALPQELINRWINNVPNIVRRILKSEGDNDFHG</sequence>
<protein>
    <recommendedName>
        <fullName evidence="2">Tc1-like transposase DDE domain-containing protein</fullName>
    </recommendedName>
</protein>
<dbReference type="InterPro" id="IPR038717">
    <property type="entry name" value="Tc1-like_DDE_dom"/>
</dbReference>